<dbReference type="Gene3D" id="3.40.50.300">
    <property type="entry name" value="P-loop containing nucleotide triphosphate hydrolases"/>
    <property type="match status" value="2"/>
</dbReference>
<proteinExistence type="predicted"/>
<reference evidence="1 2" key="1">
    <citation type="submission" date="2016-02" db="EMBL/GenBank/DDBJ databases">
        <title>Genome analysis of coral dinoflagellate symbionts highlights evolutionary adaptations to a symbiotic lifestyle.</title>
        <authorList>
            <person name="Aranda M."/>
            <person name="Li Y."/>
            <person name="Liew Y.J."/>
            <person name="Baumgarten S."/>
            <person name="Simakov O."/>
            <person name="Wilson M."/>
            <person name="Piel J."/>
            <person name="Ashoor H."/>
            <person name="Bougouffa S."/>
            <person name="Bajic V.B."/>
            <person name="Ryu T."/>
            <person name="Ravasi T."/>
            <person name="Bayer T."/>
            <person name="Micklem G."/>
            <person name="Kim H."/>
            <person name="Bhak J."/>
            <person name="Lajeunesse T.C."/>
            <person name="Voolstra C.R."/>
        </authorList>
    </citation>
    <scope>NUCLEOTIDE SEQUENCE [LARGE SCALE GENOMIC DNA]</scope>
    <source>
        <strain evidence="1 2">CCMP2467</strain>
    </source>
</reference>
<name>A0A1Q9EV23_SYMMI</name>
<protein>
    <submittedName>
        <fullName evidence="1">DNA repair and recombination protein RAD54-like</fullName>
    </submittedName>
</protein>
<dbReference type="Proteomes" id="UP000186817">
    <property type="component" value="Unassembled WGS sequence"/>
</dbReference>
<sequence length="486" mass="54409">MTLARQPSLAEALAVAQRQAEQYPLNLSLVLSFDEATAGNVLAPDPQKRSCMIYAVVKQLGTQGSLGPVLRQFVRFAAEDKLEEGFLIETVHLTQRQEGEDDEDHVADESRWQLQQHRVSIAAAIKCWKVHMLAMRLIMDQSDFVNTHLCAAWNVDLKAHIVRKSTYEGKKVDFEFVISAKCPKAPTDGVVIVSNFCSMQSSCGALCQRLGFTVFTLDGSTAVAKRLDLVSRFNRLGDPRVSLGVDGPVRRQTSRSAFNIQKDTFIQLLEYTIIERQIKCEDAQAEAIEQQAAPAPTRARPKAKAILRRRAPHSYMRYFGGSLTDYKGFKQPTPEAPSDVRELMMTSFSSQQKLVVWEPDWNPAVDQQAMGRVWRQGDGGGGHDFKVQPWLCFARKRMVYSGSLAATGGQLKSVFIYRLATHGTLEEKILQRQAAAYYVPRGLPEAWRLPSLHRVALLKTTDPALRQKYLVEEGGANSTPLFMQYG</sequence>
<evidence type="ECO:0000313" key="2">
    <source>
        <dbReference type="Proteomes" id="UP000186817"/>
    </source>
</evidence>
<dbReference type="InterPro" id="IPR050496">
    <property type="entry name" value="SNF2_RAD54_helicase_repair"/>
</dbReference>
<organism evidence="1 2">
    <name type="scientific">Symbiodinium microadriaticum</name>
    <name type="common">Dinoflagellate</name>
    <name type="synonym">Zooxanthella microadriatica</name>
    <dbReference type="NCBI Taxonomy" id="2951"/>
    <lineage>
        <taxon>Eukaryota</taxon>
        <taxon>Sar</taxon>
        <taxon>Alveolata</taxon>
        <taxon>Dinophyceae</taxon>
        <taxon>Suessiales</taxon>
        <taxon>Symbiodiniaceae</taxon>
        <taxon>Symbiodinium</taxon>
    </lineage>
</organism>
<dbReference type="PANTHER" id="PTHR45629">
    <property type="entry name" value="SNF2/RAD54 FAMILY MEMBER"/>
    <property type="match status" value="1"/>
</dbReference>
<gene>
    <name evidence="1" type="primary">okr</name>
    <name evidence="1" type="ORF">AK812_SmicGene4952</name>
</gene>
<dbReference type="InterPro" id="IPR027417">
    <property type="entry name" value="P-loop_NTPase"/>
</dbReference>
<dbReference type="PANTHER" id="PTHR45629:SF7">
    <property type="entry name" value="DNA EXCISION REPAIR PROTEIN ERCC-6-RELATED"/>
    <property type="match status" value="1"/>
</dbReference>
<dbReference type="OrthoDB" id="447648at2759"/>
<dbReference type="EMBL" id="LSRX01000062">
    <property type="protein sequence ID" value="OLQ11250.1"/>
    <property type="molecule type" value="Genomic_DNA"/>
</dbReference>
<accession>A0A1Q9EV23</accession>
<dbReference type="AlphaFoldDB" id="A0A1Q9EV23"/>
<comment type="caution">
    <text evidence="1">The sequence shown here is derived from an EMBL/GenBank/DDBJ whole genome shotgun (WGS) entry which is preliminary data.</text>
</comment>
<dbReference type="SUPFAM" id="SSF52540">
    <property type="entry name" value="P-loop containing nucleoside triphosphate hydrolases"/>
    <property type="match status" value="1"/>
</dbReference>
<evidence type="ECO:0000313" key="1">
    <source>
        <dbReference type="EMBL" id="OLQ11250.1"/>
    </source>
</evidence>
<keyword evidence="2" id="KW-1185">Reference proteome</keyword>